<dbReference type="VEuPathDB" id="FungiDB:TEQG_08589"/>
<protein>
    <submittedName>
        <fullName evidence="2">Uncharacterized protein</fullName>
    </submittedName>
</protein>
<feature type="region of interest" description="Disordered" evidence="1">
    <location>
        <begin position="1"/>
        <end position="117"/>
    </location>
</feature>
<sequence length="117" mass="12530">MTQEIERTPGSGQSKTVRVSFEATADPQASNLSIQPSTSSSGGHHRSATSGAVQFPSSSRSIDDAGHDSHSSANESRPRSRPNINGNRRKPALIRAKSEHWHDLGPDVRALGGEEEM</sequence>
<dbReference type="HOGENOM" id="CLU_2090647_0_0_1"/>
<reference evidence="3" key="1">
    <citation type="journal article" date="2012" name="MBio">
        <title>Comparative genome analysis of Trichophyton rubrum and related dermatophytes reveals candidate genes involved in infection.</title>
        <authorList>
            <person name="Martinez D.A."/>
            <person name="Oliver B.G."/>
            <person name="Graeser Y."/>
            <person name="Goldberg J.M."/>
            <person name="Li W."/>
            <person name="Martinez-Rossi N.M."/>
            <person name="Monod M."/>
            <person name="Shelest E."/>
            <person name="Barton R.C."/>
            <person name="Birch E."/>
            <person name="Brakhage A.A."/>
            <person name="Chen Z."/>
            <person name="Gurr S.J."/>
            <person name="Heiman D."/>
            <person name="Heitman J."/>
            <person name="Kosti I."/>
            <person name="Rossi A."/>
            <person name="Saif S."/>
            <person name="Samalova M."/>
            <person name="Saunders C.W."/>
            <person name="Shea T."/>
            <person name="Summerbell R.C."/>
            <person name="Xu J."/>
            <person name="Young S."/>
            <person name="Zeng Q."/>
            <person name="Birren B.W."/>
            <person name="Cuomo C.A."/>
            <person name="White T.C."/>
        </authorList>
    </citation>
    <scope>NUCLEOTIDE SEQUENCE [LARGE SCALE GENOMIC DNA]</scope>
    <source>
        <strain evidence="3">ATCC MYA-4606 / CBS 127.97</strain>
    </source>
</reference>
<name>F2PIV1_TRIEC</name>
<keyword evidence="3" id="KW-1185">Reference proteome</keyword>
<organism evidence="2 3">
    <name type="scientific">Trichophyton equinum (strain ATCC MYA-4606 / CBS 127.97)</name>
    <name type="common">Horse ringworm fungus</name>
    <dbReference type="NCBI Taxonomy" id="559882"/>
    <lineage>
        <taxon>Eukaryota</taxon>
        <taxon>Fungi</taxon>
        <taxon>Dikarya</taxon>
        <taxon>Ascomycota</taxon>
        <taxon>Pezizomycotina</taxon>
        <taxon>Eurotiomycetes</taxon>
        <taxon>Eurotiomycetidae</taxon>
        <taxon>Onygenales</taxon>
        <taxon>Arthrodermataceae</taxon>
        <taxon>Trichophyton</taxon>
    </lineage>
</organism>
<feature type="compositionally biased region" description="Polar residues" evidence="1">
    <location>
        <begin position="27"/>
        <end position="60"/>
    </location>
</feature>
<evidence type="ECO:0000313" key="3">
    <source>
        <dbReference type="Proteomes" id="UP000009169"/>
    </source>
</evidence>
<evidence type="ECO:0000256" key="1">
    <source>
        <dbReference type="SAM" id="MobiDB-lite"/>
    </source>
</evidence>
<dbReference type="EMBL" id="DS995720">
    <property type="protein sequence ID" value="EGE01818.1"/>
    <property type="molecule type" value="Genomic_DNA"/>
</dbReference>
<evidence type="ECO:0000313" key="2">
    <source>
        <dbReference type="EMBL" id="EGE01818.1"/>
    </source>
</evidence>
<accession>F2PIV1</accession>
<feature type="compositionally biased region" description="Basic and acidic residues" evidence="1">
    <location>
        <begin position="96"/>
        <end position="106"/>
    </location>
</feature>
<gene>
    <name evidence="2" type="ORF">TEQG_08589</name>
</gene>
<feature type="compositionally biased region" description="Basic and acidic residues" evidence="1">
    <location>
        <begin position="61"/>
        <end position="70"/>
    </location>
</feature>
<dbReference type="Proteomes" id="UP000009169">
    <property type="component" value="Unassembled WGS sequence"/>
</dbReference>
<feature type="non-terminal residue" evidence="2">
    <location>
        <position position="117"/>
    </location>
</feature>
<proteinExistence type="predicted"/>
<dbReference type="AlphaFoldDB" id="F2PIV1"/>